<keyword evidence="3" id="KW-1185">Reference proteome</keyword>
<feature type="transmembrane region" description="Helical" evidence="1">
    <location>
        <begin position="191"/>
        <end position="211"/>
    </location>
</feature>
<keyword evidence="1" id="KW-1133">Transmembrane helix</keyword>
<name>A0A1M6E721_9BACT</name>
<dbReference type="OrthoDB" id="878475at2"/>
<keyword evidence="1" id="KW-0472">Membrane</keyword>
<dbReference type="RefSeq" id="WP_073107482.1">
    <property type="nucleotide sequence ID" value="NZ_FQYN01000003.1"/>
</dbReference>
<evidence type="ECO:0000256" key="1">
    <source>
        <dbReference type="SAM" id="Phobius"/>
    </source>
</evidence>
<protein>
    <recommendedName>
        <fullName evidence="4">Dolichyl-phosphate-mannose-protein mannosyltransferase</fullName>
    </recommendedName>
</protein>
<feature type="transmembrane region" description="Helical" evidence="1">
    <location>
        <begin position="350"/>
        <end position="369"/>
    </location>
</feature>
<dbReference type="EMBL" id="FQYN01000003">
    <property type="protein sequence ID" value="SHI81272.1"/>
    <property type="molecule type" value="Genomic_DNA"/>
</dbReference>
<evidence type="ECO:0008006" key="4">
    <source>
        <dbReference type="Google" id="ProtNLM"/>
    </source>
</evidence>
<reference evidence="2 3" key="1">
    <citation type="submission" date="2016-11" db="EMBL/GenBank/DDBJ databases">
        <authorList>
            <person name="Jaros S."/>
            <person name="Januszkiewicz K."/>
            <person name="Wedrychowicz H."/>
        </authorList>
    </citation>
    <scope>NUCLEOTIDE SEQUENCE [LARGE SCALE GENOMIC DNA]</scope>
    <source>
        <strain evidence="2 3">DSM 21074</strain>
    </source>
</reference>
<accession>A0A1M6E721</accession>
<feature type="transmembrane region" description="Helical" evidence="1">
    <location>
        <begin position="326"/>
        <end position="344"/>
    </location>
</feature>
<dbReference type="STRING" id="1121955.SAMN02745146_1583"/>
<proteinExistence type="predicted"/>
<feature type="transmembrane region" description="Helical" evidence="1">
    <location>
        <begin position="376"/>
        <end position="393"/>
    </location>
</feature>
<sequence>MTSPKLLRVVLLPALLLGLAGFALGCYYETNDDAAITLLLRGVTAAAPVTDLHLYFHGLAALLALLYAHVPAVPWYAVLLYALLYAAAVLVFAVLDRLLRPHLAPGALVGALVLFFGVAWLEHALWFNYVRVPILLAGGGLLFAAQRAERRAALLLGLLAISLAFLIRPSAALLGLLAAAPGALWLARRRALVLLAVVVLVLGAAQLTLTFTRTPAQTTYRALDVLKSNLNDFHLYQTRPRTAPDSLGIRAVQLWALGDSALVNEGLFQRTAYFSGGTFVREQVPAKLAALFSQLARDYFPLLLLNLALYLEVLRNPRRYEGRRRFWLAQAGYLLLIFGLGLGLKFPPRLGLPVVGLWVLSTLSYVLSVPRRPVRLTPLSTLALLLIGALYGFKTGHRVQVLRREQGQNVARLHQLQRAAVEPVWVVAGLETLFKSWSPFQEPSFAPRSVLSLTGWITLDPSQPALRQHLTGTRSLPAALRRLADRPHVDWLLTLEAASWLRTYLRVSSPAGQPAITIRAAGSLPEPDAALPQRYRVRTELAE</sequence>
<feature type="transmembrane region" description="Helical" evidence="1">
    <location>
        <begin position="152"/>
        <end position="179"/>
    </location>
</feature>
<evidence type="ECO:0000313" key="3">
    <source>
        <dbReference type="Proteomes" id="UP000184418"/>
    </source>
</evidence>
<dbReference type="Proteomes" id="UP000184418">
    <property type="component" value="Unassembled WGS sequence"/>
</dbReference>
<dbReference type="PROSITE" id="PS51257">
    <property type="entry name" value="PROKAR_LIPOPROTEIN"/>
    <property type="match status" value="1"/>
</dbReference>
<dbReference type="AlphaFoldDB" id="A0A1M6E721"/>
<feature type="transmembrane region" description="Helical" evidence="1">
    <location>
        <begin position="102"/>
        <end position="120"/>
    </location>
</feature>
<evidence type="ECO:0000313" key="2">
    <source>
        <dbReference type="EMBL" id="SHI81272.1"/>
    </source>
</evidence>
<keyword evidence="1" id="KW-0812">Transmembrane</keyword>
<organism evidence="2 3">
    <name type="scientific">Hymenobacter daecheongensis DSM 21074</name>
    <dbReference type="NCBI Taxonomy" id="1121955"/>
    <lineage>
        <taxon>Bacteria</taxon>
        <taxon>Pseudomonadati</taxon>
        <taxon>Bacteroidota</taxon>
        <taxon>Cytophagia</taxon>
        <taxon>Cytophagales</taxon>
        <taxon>Hymenobacteraceae</taxon>
        <taxon>Hymenobacter</taxon>
    </lineage>
</organism>
<gene>
    <name evidence="2" type="ORF">SAMN02745146_1583</name>
</gene>
<feature type="transmembrane region" description="Helical" evidence="1">
    <location>
        <begin position="126"/>
        <end position="145"/>
    </location>
</feature>
<feature type="transmembrane region" description="Helical" evidence="1">
    <location>
        <begin position="73"/>
        <end position="95"/>
    </location>
</feature>